<protein>
    <submittedName>
        <fullName evidence="1">Malectin like domain-containing protein</fullName>
    </submittedName>
</protein>
<accession>A0ACB8IEW0</accession>
<name>A0ACB8IEW0_CITSI</name>
<reference evidence="2" key="1">
    <citation type="journal article" date="2023" name="Hortic. Res.">
        <title>A chromosome-level phased genome enabling allele-level studies in sweet orange: a case study on citrus Huanglongbing tolerance.</title>
        <authorList>
            <person name="Wu B."/>
            <person name="Yu Q."/>
            <person name="Deng Z."/>
            <person name="Duan Y."/>
            <person name="Luo F."/>
            <person name="Gmitter F. Jr."/>
        </authorList>
    </citation>
    <scope>NUCLEOTIDE SEQUENCE [LARGE SCALE GENOMIC DNA]</scope>
    <source>
        <strain evidence="2">cv. Valencia</strain>
    </source>
</reference>
<dbReference type="Proteomes" id="UP000829398">
    <property type="component" value="Chromosome 8"/>
</dbReference>
<proteinExistence type="predicted"/>
<comment type="caution">
    <text evidence="1">The sequence shown here is derived from an EMBL/GenBank/DDBJ whole genome shotgun (WGS) entry which is preliminary data.</text>
</comment>
<dbReference type="EMBL" id="CM039177">
    <property type="protein sequence ID" value="KAH9695543.1"/>
    <property type="molecule type" value="Genomic_DNA"/>
</dbReference>
<organism evidence="1 2">
    <name type="scientific">Citrus sinensis</name>
    <name type="common">Sweet orange</name>
    <name type="synonym">Citrus aurantium var. sinensis</name>
    <dbReference type="NCBI Taxonomy" id="2711"/>
    <lineage>
        <taxon>Eukaryota</taxon>
        <taxon>Viridiplantae</taxon>
        <taxon>Streptophyta</taxon>
        <taxon>Embryophyta</taxon>
        <taxon>Tracheophyta</taxon>
        <taxon>Spermatophyta</taxon>
        <taxon>Magnoliopsida</taxon>
        <taxon>eudicotyledons</taxon>
        <taxon>Gunneridae</taxon>
        <taxon>Pentapetalae</taxon>
        <taxon>rosids</taxon>
        <taxon>malvids</taxon>
        <taxon>Sapindales</taxon>
        <taxon>Rutaceae</taxon>
        <taxon>Aurantioideae</taxon>
        <taxon>Citrus</taxon>
    </lineage>
</organism>
<gene>
    <name evidence="1" type="ORF">KPL71_022812</name>
</gene>
<evidence type="ECO:0000313" key="1">
    <source>
        <dbReference type="EMBL" id="KAH9695543.1"/>
    </source>
</evidence>
<keyword evidence="2" id="KW-1185">Reference proteome</keyword>
<sequence>MSLVIIFLLWFFSSPFFALSQPTTSPQDFLLSCGDTVGLTTGRLKFLPDKDFQSLGNTTSLKQPGLLPILSTLRFFTELQARKYCYVFNVTQGDKYLVRTTYYYGGFDGGTQPPVFDQIIGGTKWSIVDTAEDFANGLSSYYEVVVAAVGNSLSVCLARNNNTTSHPFISAIELSKLDDSLYNTTDLNKFALSSIARSSFGDDARISFPDDLFNRKWNSFKDLNPVEENKNKVNPEDFWNKPPAKAFLSSITTTKGKPLQIQWPPGPLPNSRYYIALYFQENRAPSPESWRVFNVSVNGNIFFQDLNVTTNGVAVYGNEWPLSGQTNITMTPRNDMPVGPIISAGEIFQLLPLAGTTFPRDGIVAMEELAKHFKNPPIDWNGDPCLPWENSWTGVTCNKSKHTRVVSIDLKGFEISGTLPESIGNLTALKHLRLGGNKLWGQIPEMKTLTALETLHLENNQFEGWIPQTLSQLPILREIFLQNNNLDGQIPDGLWKPGLNIQVSPGNRLTQPA</sequence>
<evidence type="ECO:0000313" key="2">
    <source>
        <dbReference type="Proteomes" id="UP000829398"/>
    </source>
</evidence>